<evidence type="ECO:0000259" key="6">
    <source>
        <dbReference type="PROSITE" id="PS51194"/>
    </source>
</evidence>
<dbReference type="SMART" id="SM00490">
    <property type="entry name" value="HELICc"/>
    <property type="match status" value="1"/>
</dbReference>
<dbReference type="Proteomes" id="UP000012073">
    <property type="component" value="Unassembled WGS sequence"/>
</dbReference>
<proteinExistence type="inferred from homology"/>
<feature type="domain" description="Helicase C-terminal" evidence="6">
    <location>
        <begin position="103"/>
        <end position="269"/>
    </location>
</feature>
<dbReference type="EC" id="5.6.2.4" evidence="5"/>
<comment type="catalytic activity">
    <reaction evidence="4">
        <text>Couples ATP hydrolysis with the unwinding of duplex DNA by translocating in the 3'-5' direction.</text>
        <dbReference type="EC" id="5.6.2.4"/>
    </reaction>
</comment>
<dbReference type="PANTHER" id="PTHR13710:SF105">
    <property type="entry name" value="ATP-DEPENDENT DNA HELICASE Q1"/>
    <property type="match status" value="1"/>
</dbReference>
<sequence>MKSLLEKVHVRRVVIDEAHCGVADREWRSGYMRLAGWLGPFIKKKMVSVTFMSATLPGDFLSRASEELDVPREWWTVLMSRVSRPCLRLEVESNVRVTGAAKRIAELLQATPEAQCAIVFCRPPSQCDNVCESLRKLGSVAARAGNRLCNVYYSALPMETRRRKLRKWLSGEVRCLIGTTSIAMGIDHPSIGLVVHYGLPDSATSYAQHVGRAARRAGQTARCVLMCSPLADMSGWATLSSLHSPGQPASGAAAVDIGGRAEPDDASIGIAAWAEIEFVRQDMEDRRRFYRGLAAMALMARRAQLGACMRRLLGLAFVRYEDWDAEIVAAMGCFKWRGIGAQEGYEIVNAFFCNGSLEGAPQAVVKLIRVASQEEGLDAGALREDLHASLSSILLDPATKPASMLTRAQFEFMCLYVVAKSNCLSIIAVKSATRFCSILRLVAVPGSSGFSGSVVVGREVRRPKRP</sequence>
<gene>
    <name evidence="7" type="ORF">CHC_T00008412001</name>
</gene>
<reference evidence="8" key="1">
    <citation type="journal article" date="2013" name="Proc. Natl. Acad. Sci. U.S.A.">
        <title>Genome structure and metabolic features in the red seaweed Chondrus crispus shed light on evolution of the Archaeplastida.</title>
        <authorList>
            <person name="Collen J."/>
            <person name="Porcel B."/>
            <person name="Carre W."/>
            <person name="Ball S.G."/>
            <person name="Chaparro C."/>
            <person name="Tonon T."/>
            <person name="Barbeyron T."/>
            <person name="Michel G."/>
            <person name="Noel B."/>
            <person name="Valentin K."/>
            <person name="Elias M."/>
            <person name="Artiguenave F."/>
            <person name="Arun A."/>
            <person name="Aury J.M."/>
            <person name="Barbosa-Neto J.F."/>
            <person name="Bothwell J.H."/>
            <person name="Bouget F.Y."/>
            <person name="Brillet L."/>
            <person name="Cabello-Hurtado F."/>
            <person name="Capella-Gutierrez S."/>
            <person name="Charrier B."/>
            <person name="Cladiere L."/>
            <person name="Cock J.M."/>
            <person name="Coelho S.M."/>
            <person name="Colleoni C."/>
            <person name="Czjzek M."/>
            <person name="Da Silva C."/>
            <person name="Delage L."/>
            <person name="Denoeud F."/>
            <person name="Deschamps P."/>
            <person name="Dittami S.M."/>
            <person name="Gabaldon T."/>
            <person name="Gachon C.M."/>
            <person name="Groisillier A."/>
            <person name="Herve C."/>
            <person name="Jabbari K."/>
            <person name="Katinka M."/>
            <person name="Kloareg B."/>
            <person name="Kowalczyk N."/>
            <person name="Labadie K."/>
            <person name="Leblanc C."/>
            <person name="Lopez P.J."/>
            <person name="McLachlan D.H."/>
            <person name="Meslet-Cladiere L."/>
            <person name="Moustafa A."/>
            <person name="Nehr Z."/>
            <person name="Nyvall Collen P."/>
            <person name="Panaud O."/>
            <person name="Partensky F."/>
            <person name="Poulain J."/>
            <person name="Rensing S.A."/>
            <person name="Rousvoal S."/>
            <person name="Samson G."/>
            <person name="Symeonidi A."/>
            <person name="Weissenbach J."/>
            <person name="Zambounis A."/>
            <person name="Wincker P."/>
            <person name="Boyen C."/>
        </authorList>
    </citation>
    <scope>NUCLEOTIDE SEQUENCE [LARGE SCALE GENOMIC DNA]</scope>
    <source>
        <strain evidence="8">cv. Stackhouse</strain>
    </source>
</reference>
<dbReference type="GO" id="GO:0005694">
    <property type="term" value="C:chromosome"/>
    <property type="evidence" value="ECO:0007669"/>
    <property type="project" value="TreeGrafter"/>
</dbReference>
<dbReference type="GO" id="GO:0003677">
    <property type="term" value="F:DNA binding"/>
    <property type="evidence" value="ECO:0007669"/>
    <property type="project" value="UniProtKB-KW"/>
</dbReference>
<keyword evidence="8" id="KW-1185">Reference proteome</keyword>
<keyword evidence="7" id="KW-0067">ATP-binding</keyword>
<evidence type="ECO:0000256" key="5">
    <source>
        <dbReference type="ARBA" id="ARBA00034808"/>
    </source>
</evidence>
<dbReference type="PANTHER" id="PTHR13710">
    <property type="entry name" value="DNA HELICASE RECQ FAMILY MEMBER"/>
    <property type="match status" value="1"/>
</dbReference>
<keyword evidence="7" id="KW-0347">Helicase</keyword>
<keyword evidence="7" id="KW-0378">Hydrolase</keyword>
<organism evidence="7 8">
    <name type="scientific">Chondrus crispus</name>
    <name type="common">Carrageen Irish moss</name>
    <name type="synonym">Polymorpha crispa</name>
    <dbReference type="NCBI Taxonomy" id="2769"/>
    <lineage>
        <taxon>Eukaryota</taxon>
        <taxon>Rhodophyta</taxon>
        <taxon>Florideophyceae</taxon>
        <taxon>Rhodymeniophycidae</taxon>
        <taxon>Gigartinales</taxon>
        <taxon>Gigartinaceae</taxon>
        <taxon>Chondrus</taxon>
    </lineage>
</organism>
<name>S0F3W2_CHOCR</name>
<dbReference type="RefSeq" id="XP_005717312.1">
    <property type="nucleotide sequence ID" value="XM_005717255.1"/>
</dbReference>
<protein>
    <recommendedName>
        <fullName evidence="5">DNA 3'-5' helicase</fullName>
        <ecNumber evidence="5">5.6.2.4</ecNumber>
    </recommendedName>
</protein>
<evidence type="ECO:0000256" key="2">
    <source>
        <dbReference type="ARBA" id="ARBA00023125"/>
    </source>
</evidence>
<dbReference type="SUPFAM" id="SSF52540">
    <property type="entry name" value="P-loop containing nucleoside triphosphate hydrolases"/>
    <property type="match status" value="1"/>
</dbReference>
<comment type="similarity">
    <text evidence="1">Belongs to the helicase family. RecQ subfamily.</text>
</comment>
<dbReference type="GeneID" id="17325028"/>
<dbReference type="Pfam" id="PF00271">
    <property type="entry name" value="Helicase_C"/>
    <property type="match status" value="1"/>
</dbReference>
<dbReference type="InterPro" id="IPR027417">
    <property type="entry name" value="P-loop_NTPase"/>
</dbReference>
<dbReference type="OrthoDB" id="10261556at2759"/>
<dbReference type="EMBL" id="HG001843">
    <property type="protein sequence ID" value="CDF77528.1"/>
    <property type="molecule type" value="Genomic_DNA"/>
</dbReference>
<evidence type="ECO:0000256" key="3">
    <source>
        <dbReference type="ARBA" id="ARBA00023235"/>
    </source>
</evidence>
<dbReference type="STRING" id="2769.S0F3W2"/>
<evidence type="ECO:0000313" key="7">
    <source>
        <dbReference type="EMBL" id="CDF77528.1"/>
    </source>
</evidence>
<evidence type="ECO:0000313" key="8">
    <source>
        <dbReference type="Proteomes" id="UP000012073"/>
    </source>
</evidence>
<dbReference type="KEGG" id="ccp:CHC_T00008412001"/>
<dbReference type="Gramene" id="CDF77528">
    <property type="protein sequence ID" value="CDF77528"/>
    <property type="gene ID" value="CHC_T00008412001"/>
</dbReference>
<keyword evidence="7" id="KW-0547">Nucleotide-binding</keyword>
<dbReference type="AlphaFoldDB" id="S0F3W2"/>
<keyword evidence="3" id="KW-0413">Isomerase</keyword>
<evidence type="ECO:0000256" key="1">
    <source>
        <dbReference type="ARBA" id="ARBA00005446"/>
    </source>
</evidence>
<accession>S0F3W2</accession>
<dbReference type="GO" id="GO:0043138">
    <property type="term" value="F:3'-5' DNA helicase activity"/>
    <property type="evidence" value="ECO:0007669"/>
    <property type="project" value="UniProtKB-EC"/>
</dbReference>
<dbReference type="GO" id="GO:0009378">
    <property type="term" value="F:four-way junction helicase activity"/>
    <property type="evidence" value="ECO:0007669"/>
    <property type="project" value="TreeGrafter"/>
</dbReference>
<evidence type="ECO:0000256" key="4">
    <source>
        <dbReference type="ARBA" id="ARBA00034617"/>
    </source>
</evidence>
<dbReference type="GO" id="GO:0005737">
    <property type="term" value="C:cytoplasm"/>
    <property type="evidence" value="ECO:0007669"/>
    <property type="project" value="TreeGrafter"/>
</dbReference>
<dbReference type="Gene3D" id="3.40.50.300">
    <property type="entry name" value="P-loop containing nucleotide triphosphate hydrolases"/>
    <property type="match status" value="1"/>
</dbReference>
<dbReference type="GO" id="GO:0000724">
    <property type="term" value="P:double-strand break repair via homologous recombination"/>
    <property type="evidence" value="ECO:0007669"/>
    <property type="project" value="TreeGrafter"/>
</dbReference>
<dbReference type="PROSITE" id="PS51194">
    <property type="entry name" value="HELICASE_CTER"/>
    <property type="match status" value="1"/>
</dbReference>
<keyword evidence="2" id="KW-0238">DNA-binding</keyword>
<dbReference type="InterPro" id="IPR001650">
    <property type="entry name" value="Helicase_C-like"/>
</dbReference>